<dbReference type="Gene3D" id="3.40.50.11960">
    <property type="match status" value="1"/>
</dbReference>
<dbReference type="Proteomes" id="UP000509704">
    <property type="component" value="Chromosome 7"/>
</dbReference>
<evidence type="ECO:0000256" key="4">
    <source>
        <dbReference type="ARBA" id="ARBA00022447"/>
    </source>
</evidence>
<dbReference type="KEGG" id="zmk:HG535_0G04830"/>
<dbReference type="GeneID" id="59238383"/>
<accession>A0A7H9B7T4</accession>
<dbReference type="OrthoDB" id="10261384at2759"/>
<sequence length="254" mass="29306">MLKERSQEVTKFPRNKILVAFSKYEKHEKEVVLKSVFGELSKDTFGNEQKILKGLTWKTKYYTLVYDLYIDEYESLKDWLADLKSDEYIELRDVLAGIMVFDKFTDTLQFQDISQILETPELEKCFKICCNVDKHADGLGMSKINDEFAQRLTTLEVVNWSTCDELDEYGEKNGKARIKEIIDTHDWSACSVPLELANSNDIPAGDTEAEDDLNIEVILRKLQQARLRFASQELDEKDASTLAEEVAGEIMKYV</sequence>
<dbReference type="GO" id="GO:0030674">
    <property type="term" value="F:protein-macromolecule adaptor activity"/>
    <property type="evidence" value="ECO:0007669"/>
    <property type="project" value="TreeGrafter"/>
</dbReference>
<dbReference type="PANTHER" id="PTHR28043:SF1">
    <property type="entry name" value="INCREASED RECOMBINATION CENTERS PROTEIN 6"/>
    <property type="match status" value="1"/>
</dbReference>
<keyword evidence="4" id="KW-0160">Chromosomal rearrangement</keyword>
<proteinExistence type="inferred from homology"/>
<evidence type="ECO:0000256" key="3">
    <source>
        <dbReference type="ARBA" id="ARBA00015902"/>
    </source>
</evidence>
<dbReference type="GO" id="GO:0016192">
    <property type="term" value="P:vesicle-mediated transport"/>
    <property type="evidence" value="ECO:0007669"/>
    <property type="project" value="InterPro"/>
</dbReference>
<evidence type="ECO:0000313" key="5">
    <source>
        <dbReference type="EMBL" id="QLG74600.1"/>
    </source>
</evidence>
<gene>
    <name evidence="5" type="ORF">HG535_0G04830</name>
</gene>
<evidence type="ECO:0000256" key="2">
    <source>
        <dbReference type="ARBA" id="ARBA00007973"/>
    </source>
</evidence>
<dbReference type="InterPro" id="IPR034627">
    <property type="entry name" value="Irc6"/>
</dbReference>
<evidence type="ECO:0000313" key="6">
    <source>
        <dbReference type="Proteomes" id="UP000509704"/>
    </source>
</evidence>
<dbReference type="EMBL" id="CP058610">
    <property type="protein sequence ID" value="QLG74600.1"/>
    <property type="molecule type" value="Genomic_DNA"/>
</dbReference>
<organism evidence="5 6">
    <name type="scientific">Zygotorulaspora mrakii</name>
    <name type="common">Zygosaccharomyces mrakii</name>
    <dbReference type="NCBI Taxonomy" id="42260"/>
    <lineage>
        <taxon>Eukaryota</taxon>
        <taxon>Fungi</taxon>
        <taxon>Dikarya</taxon>
        <taxon>Ascomycota</taxon>
        <taxon>Saccharomycotina</taxon>
        <taxon>Saccharomycetes</taxon>
        <taxon>Saccharomycetales</taxon>
        <taxon>Saccharomycetaceae</taxon>
        <taxon>Zygotorulaspora</taxon>
    </lineage>
</organism>
<dbReference type="PANTHER" id="PTHR28043">
    <property type="entry name" value="INCREASED RECOMBINATION CENTERS PROTEIN 6"/>
    <property type="match status" value="1"/>
</dbReference>
<comment type="function">
    <text evidence="1">Involved in gross chromosomal rearrangements (GCRs) and telomere healing.</text>
</comment>
<dbReference type="RefSeq" id="XP_037146325.1">
    <property type="nucleotide sequence ID" value="XM_037290430.1"/>
</dbReference>
<comment type="similarity">
    <text evidence="2">Belongs to the IRC6 family.</text>
</comment>
<evidence type="ECO:0000256" key="1">
    <source>
        <dbReference type="ARBA" id="ARBA00002976"/>
    </source>
</evidence>
<reference evidence="5 6" key="1">
    <citation type="submission" date="2020-07" db="EMBL/GenBank/DDBJ databases">
        <title>The yeast mating-type switching endonuclease HO is a domesticated member of an unorthodox homing genetic element family.</title>
        <authorList>
            <person name="Coughlan A.Y."/>
            <person name="Lombardi L."/>
            <person name="Braun-Galleani S."/>
            <person name="Martos A.R."/>
            <person name="Galeote V."/>
            <person name="Bigey F."/>
            <person name="Dequin S."/>
            <person name="Byrne K.P."/>
            <person name="Wolfe K.H."/>
        </authorList>
    </citation>
    <scope>NUCLEOTIDE SEQUENCE [LARGE SCALE GENOMIC DNA]</scope>
    <source>
        <strain evidence="5 6">NRRL Y-6702</strain>
    </source>
</reference>
<protein>
    <recommendedName>
        <fullName evidence="3">Increased recombination centers protein 6</fullName>
    </recommendedName>
</protein>
<name>A0A7H9B7T4_ZYGMR</name>
<keyword evidence="6" id="KW-1185">Reference proteome</keyword>
<dbReference type="AlphaFoldDB" id="A0A7H9B7T4"/>